<dbReference type="SUPFAM" id="SSF51445">
    <property type="entry name" value="(Trans)glycosidases"/>
    <property type="match status" value="1"/>
</dbReference>
<dbReference type="GO" id="GO:0004348">
    <property type="term" value="F:glucosylceramidase activity"/>
    <property type="evidence" value="ECO:0007669"/>
    <property type="project" value="InterPro"/>
</dbReference>
<dbReference type="Pfam" id="PF18962">
    <property type="entry name" value="Por_Secre_tail"/>
    <property type="match status" value="1"/>
</dbReference>
<dbReference type="RefSeq" id="WP_073164413.1">
    <property type="nucleotide sequence ID" value="NZ_FQZE01000002.1"/>
</dbReference>
<organism evidence="7 8">
    <name type="scientific">Tangfeifania diversioriginum</name>
    <dbReference type="NCBI Taxonomy" id="1168035"/>
    <lineage>
        <taxon>Bacteria</taxon>
        <taxon>Pseudomonadati</taxon>
        <taxon>Bacteroidota</taxon>
        <taxon>Bacteroidia</taxon>
        <taxon>Marinilabiliales</taxon>
        <taxon>Prolixibacteraceae</taxon>
        <taxon>Tangfeifania</taxon>
    </lineage>
</organism>
<dbReference type="NCBIfam" id="TIGR04183">
    <property type="entry name" value="Por_Secre_tail"/>
    <property type="match status" value="1"/>
</dbReference>
<dbReference type="SUPFAM" id="SSF51011">
    <property type="entry name" value="Glycosyl hydrolase domain"/>
    <property type="match status" value="1"/>
</dbReference>
<evidence type="ECO:0000256" key="4">
    <source>
        <dbReference type="SAM" id="SignalP"/>
    </source>
</evidence>
<dbReference type="STRING" id="1168035.SAMN05444280_10211"/>
<evidence type="ECO:0000259" key="5">
    <source>
        <dbReference type="Pfam" id="PF17189"/>
    </source>
</evidence>
<keyword evidence="2 4" id="KW-0732">Signal</keyword>
<dbReference type="PANTHER" id="PTHR11069:SF38">
    <property type="entry name" value="GLUCURONOXYLANASE XYNC"/>
    <property type="match status" value="1"/>
</dbReference>
<feature type="signal peptide" evidence="4">
    <location>
        <begin position="1"/>
        <end position="23"/>
    </location>
</feature>
<reference evidence="7 8" key="1">
    <citation type="submission" date="2016-11" db="EMBL/GenBank/DDBJ databases">
        <authorList>
            <person name="Jaros S."/>
            <person name="Januszkiewicz K."/>
            <person name="Wedrychowicz H."/>
        </authorList>
    </citation>
    <scope>NUCLEOTIDE SEQUENCE [LARGE SCALE GENOMIC DNA]</scope>
    <source>
        <strain evidence="7 8">DSM 27063</strain>
    </source>
</reference>
<sequence>MKNPVFTLLILPLILVFAGQNTAFSQAPETIQINPQDTFQTITGFGASLAYYEGWLPVHPNKAEIYDAIFDELSLDILRVRNSHGYYSEMINTVKEFQQAAENSLGHPIPIMTTSWGPPAYLKSNNDKDNGGTLKYEVVDEEVKFNYGGFAQWWAESLDAYAAKGIYPKYVSIQNEPDFEANYESCLLRPSETVNETDTIAGYNVALDSVYQMISGREHQPLLLGPECVGIGYNMVQNYINALDVSKLHGIAHHLYHGAEEDNPFLSDNFSEAGNFHPEIPHFQTEYSRAEWFQVGATIFQSLYEENVVAYLYWDLIWTDGGGLVDLDFPWDQSQWKDPQRGYTRTKDYFVFKQFSAFIHPGWKRVGTPGDMQGVHSVAFINPGKDSASVVIVNESETESRNVNLDFQGFSIEKAEVYVTSPSKNGEHTGQLAANDELAVEPRSITTVAMQISKIDTYAEPLSDFASGESLGGVKCFPNPFSDFTTIEFETATSQHIRLTIFDSHGREVRRQQAENFAPGMNKIQLQKNNLKAGIYLFKLENDKGDFETGRMVIKGE</sequence>
<dbReference type="Proteomes" id="UP000184050">
    <property type="component" value="Unassembled WGS sequence"/>
</dbReference>
<evidence type="ECO:0000259" key="6">
    <source>
        <dbReference type="Pfam" id="PF18962"/>
    </source>
</evidence>
<keyword evidence="3" id="KW-0378">Hydrolase</keyword>
<protein>
    <submittedName>
        <fullName evidence="7">Por secretion system C-terminal sorting domain-containing protein</fullName>
    </submittedName>
</protein>
<comment type="similarity">
    <text evidence="1">Belongs to the glycosyl hydrolase 30 family.</text>
</comment>
<evidence type="ECO:0000313" key="8">
    <source>
        <dbReference type="Proteomes" id="UP000184050"/>
    </source>
</evidence>
<dbReference type="Gene3D" id="2.60.40.1180">
    <property type="entry name" value="Golgi alpha-mannosidase II"/>
    <property type="match status" value="1"/>
</dbReference>
<dbReference type="OrthoDB" id="9806701at2"/>
<dbReference type="Gene3D" id="3.20.20.80">
    <property type="entry name" value="Glycosidases"/>
    <property type="match status" value="1"/>
</dbReference>
<name>A0A1M6AXL7_9BACT</name>
<evidence type="ECO:0000256" key="1">
    <source>
        <dbReference type="ARBA" id="ARBA00005382"/>
    </source>
</evidence>
<dbReference type="PANTHER" id="PTHR11069">
    <property type="entry name" value="GLUCOSYLCERAMIDASE"/>
    <property type="match status" value="1"/>
</dbReference>
<accession>A0A1M6AXL7</accession>
<dbReference type="InterPro" id="IPR017853">
    <property type="entry name" value="GH"/>
</dbReference>
<dbReference type="GO" id="GO:0006665">
    <property type="term" value="P:sphingolipid metabolic process"/>
    <property type="evidence" value="ECO:0007669"/>
    <property type="project" value="InterPro"/>
</dbReference>
<dbReference type="Pfam" id="PF17189">
    <property type="entry name" value="Glyco_hydro_30C"/>
    <property type="match status" value="1"/>
</dbReference>
<dbReference type="InterPro" id="IPR013780">
    <property type="entry name" value="Glyco_hydro_b"/>
</dbReference>
<feature type="domain" description="Glycosyl hydrolase family 30 beta sandwich" evidence="5">
    <location>
        <begin position="364"/>
        <end position="448"/>
    </location>
</feature>
<dbReference type="EMBL" id="FQZE01000002">
    <property type="protein sequence ID" value="SHI40953.1"/>
    <property type="molecule type" value="Genomic_DNA"/>
</dbReference>
<gene>
    <name evidence="7" type="ORF">SAMN05444280_10211</name>
</gene>
<evidence type="ECO:0000256" key="3">
    <source>
        <dbReference type="ARBA" id="ARBA00022801"/>
    </source>
</evidence>
<dbReference type="InterPro" id="IPR026444">
    <property type="entry name" value="Secre_tail"/>
</dbReference>
<dbReference type="AlphaFoldDB" id="A0A1M6AXL7"/>
<dbReference type="GO" id="GO:0016020">
    <property type="term" value="C:membrane"/>
    <property type="evidence" value="ECO:0007669"/>
    <property type="project" value="GOC"/>
</dbReference>
<dbReference type="InterPro" id="IPR033452">
    <property type="entry name" value="GH30_C"/>
</dbReference>
<evidence type="ECO:0000313" key="7">
    <source>
        <dbReference type="EMBL" id="SHI40953.1"/>
    </source>
</evidence>
<feature type="chain" id="PRO_5013155536" evidence="4">
    <location>
        <begin position="24"/>
        <end position="557"/>
    </location>
</feature>
<feature type="domain" description="Secretion system C-terminal sorting" evidence="6">
    <location>
        <begin position="477"/>
        <end position="548"/>
    </location>
</feature>
<evidence type="ECO:0000256" key="2">
    <source>
        <dbReference type="ARBA" id="ARBA00022729"/>
    </source>
</evidence>
<keyword evidence="8" id="KW-1185">Reference proteome</keyword>
<dbReference type="InterPro" id="IPR001139">
    <property type="entry name" value="Glyco_hydro_30"/>
</dbReference>
<proteinExistence type="inferred from homology"/>